<dbReference type="Proteomes" id="UP000807469">
    <property type="component" value="Unassembled WGS sequence"/>
</dbReference>
<gene>
    <name evidence="2" type="ORF">BDN70DRAFT_925343</name>
</gene>
<dbReference type="PROSITE" id="PS50181">
    <property type="entry name" value="FBOX"/>
    <property type="match status" value="1"/>
</dbReference>
<feature type="domain" description="F-box" evidence="1">
    <location>
        <begin position="2"/>
        <end position="48"/>
    </location>
</feature>
<evidence type="ECO:0000313" key="3">
    <source>
        <dbReference type="Proteomes" id="UP000807469"/>
    </source>
</evidence>
<dbReference type="AlphaFoldDB" id="A0A9P6CTK3"/>
<sequence>MRVCILDIPQELLTRILCGLDAVSLLKFAMTCKYSCKLYEESSILQYIVELYLNGVHDPDITSLLSRPVSYPDLINKLHDFRKAWTSPKWNLCQSLEMESPSIPFEYVSGLLVQCSDDSLEIATLYPELSNDRTINRTTNFPVEQCYFAVDPSQDLIVLIENDKSLIPVNKSRKAYIHIHTLSSDSPHPLARQSAPLEFNISRIPNTSDNNGMHDTQLQIVHNILMLQFRKGRPFIDGTLAILRVLIWDWTTSKLILNISSSAEEGAILPLEYCQVSLLTPDYFFTTYPAESGAIRFYRLQSDTESSPELPSSPIHLATLHFPPVYRNLRMEAGPIETQPTSTREPFVLNDEDRIHAFSLDYIYCDDDGQWHSAMPISMYLHQRVLMTYCTAAWATYTKTLKGQYSKLQVPWAEWGPQNTRIVFPSGTLAYPGRLNMLNSFVHGQRVMCPGPESYDGTEYGRRTVQPHRYNNMAVLDFSRAAVLTANGDPPFTHGTTTGELIPPTKITTSTLDPRVYQDDVETCLPCVAFNAGMRQPYDQYLMSTEGVVGILV</sequence>
<reference evidence="2" key="1">
    <citation type="submission" date="2020-11" db="EMBL/GenBank/DDBJ databases">
        <authorList>
            <consortium name="DOE Joint Genome Institute"/>
            <person name="Ahrendt S."/>
            <person name="Riley R."/>
            <person name="Andreopoulos W."/>
            <person name="Labutti K."/>
            <person name="Pangilinan J."/>
            <person name="Ruiz-Duenas F.J."/>
            <person name="Barrasa J.M."/>
            <person name="Sanchez-Garcia M."/>
            <person name="Camarero S."/>
            <person name="Miyauchi S."/>
            <person name="Serrano A."/>
            <person name="Linde D."/>
            <person name="Babiker R."/>
            <person name="Drula E."/>
            <person name="Ayuso-Fernandez I."/>
            <person name="Pacheco R."/>
            <person name="Padilla G."/>
            <person name="Ferreira P."/>
            <person name="Barriuso J."/>
            <person name="Kellner H."/>
            <person name="Castanera R."/>
            <person name="Alfaro M."/>
            <person name="Ramirez L."/>
            <person name="Pisabarro A.G."/>
            <person name="Kuo A."/>
            <person name="Tritt A."/>
            <person name="Lipzen A."/>
            <person name="He G."/>
            <person name="Yan M."/>
            <person name="Ng V."/>
            <person name="Cullen D."/>
            <person name="Martin F."/>
            <person name="Rosso M.-N."/>
            <person name="Henrissat B."/>
            <person name="Hibbett D."/>
            <person name="Martinez A.T."/>
            <person name="Grigoriev I.V."/>
        </authorList>
    </citation>
    <scope>NUCLEOTIDE SEQUENCE</scope>
    <source>
        <strain evidence="2">CIRM-BRFM 674</strain>
    </source>
</reference>
<evidence type="ECO:0000259" key="1">
    <source>
        <dbReference type="PROSITE" id="PS50181"/>
    </source>
</evidence>
<protein>
    <recommendedName>
        <fullName evidence="1">F-box domain-containing protein</fullName>
    </recommendedName>
</protein>
<proteinExistence type="predicted"/>
<name>A0A9P6CTK3_9AGAR</name>
<evidence type="ECO:0000313" key="2">
    <source>
        <dbReference type="EMBL" id="KAF9473110.1"/>
    </source>
</evidence>
<dbReference type="InterPro" id="IPR001810">
    <property type="entry name" value="F-box_dom"/>
</dbReference>
<dbReference type="EMBL" id="MU155470">
    <property type="protein sequence ID" value="KAF9473110.1"/>
    <property type="molecule type" value="Genomic_DNA"/>
</dbReference>
<organism evidence="2 3">
    <name type="scientific">Pholiota conissans</name>
    <dbReference type="NCBI Taxonomy" id="109636"/>
    <lineage>
        <taxon>Eukaryota</taxon>
        <taxon>Fungi</taxon>
        <taxon>Dikarya</taxon>
        <taxon>Basidiomycota</taxon>
        <taxon>Agaricomycotina</taxon>
        <taxon>Agaricomycetes</taxon>
        <taxon>Agaricomycetidae</taxon>
        <taxon>Agaricales</taxon>
        <taxon>Agaricineae</taxon>
        <taxon>Strophariaceae</taxon>
        <taxon>Pholiota</taxon>
    </lineage>
</organism>
<dbReference type="SUPFAM" id="SSF81383">
    <property type="entry name" value="F-box domain"/>
    <property type="match status" value="1"/>
</dbReference>
<keyword evidence="3" id="KW-1185">Reference proteome</keyword>
<dbReference type="InterPro" id="IPR036047">
    <property type="entry name" value="F-box-like_dom_sf"/>
</dbReference>
<dbReference type="Pfam" id="PF00646">
    <property type="entry name" value="F-box"/>
    <property type="match status" value="1"/>
</dbReference>
<accession>A0A9P6CTK3</accession>
<comment type="caution">
    <text evidence="2">The sequence shown here is derived from an EMBL/GenBank/DDBJ whole genome shotgun (WGS) entry which is preliminary data.</text>
</comment>
<dbReference type="OrthoDB" id="2745718at2759"/>